<evidence type="ECO:0000259" key="8">
    <source>
        <dbReference type="SMART" id="SM00872"/>
    </source>
</evidence>
<evidence type="ECO:0000313" key="10">
    <source>
        <dbReference type="EMBL" id="CAF3801500.1"/>
    </source>
</evidence>
<dbReference type="FunFam" id="1.20.1270.50:FF:000003">
    <property type="entry name" value="Alpha-mannosidase"/>
    <property type="match status" value="1"/>
</dbReference>
<evidence type="ECO:0000256" key="6">
    <source>
        <dbReference type="ARBA" id="ARBA00023157"/>
    </source>
</evidence>
<dbReference type="Gene3D" id="2.60.40.1360">
    <property type="match status" value="1"/>
</dbReference>
<dbReference type="Pfam" id="PF09261">
    <property type="entry name" value="Alpha-mann_mid"/>
    <property type="match status" value="1"/>
</dbReference>
<evidence type="ECO:0000256" key="7">
    <source>
        <dbReference type="ARBA" id="ARBA00023295"/>
    </source>
</evidence>
<dbReference type="Proteomes" id="UP000663829">
    <property type="component" value="Unassembled WGS sequence"/>
</dbReference>
<dbReference type="AlphaFoldDB" id="A0A814IYC1"/>
<feature type="domain" description="Glycoside hydrolase family 38 central" evidence="8">
    <location>
        <begin position="122"/>
        <end position="195"/>
    </location>
</feature>
<keyword evidence="3" id="KW-0479">Metal-binding</keyword>
<dbReference type="Gene3D" id="2.70.98.30">
    <property type="entry name" value="Golgi alpha-mannosidase II, domain 4"/>
    <property type="match status" value="1"/>
</dbReference>
<dbReference type="InterPro" id="IPR027291">
    <property type="entry name" value="Glyco_hydro_38_N_sf"/>
</dbReference>
<comment type="cofactor">
    <cofactor evidence="1">
        <name>Zn(2+)</name>
        <dbReference type="ChEBI" id="CHEBI:29105"/>
    </cofactor>
</comment>
<gene>
    <name evidence="9" type="ORF">GPM918_LOCUS15261</name>
    <name evidence="10" type="ORF">SRO942_LOCUS15261</name>
</gene>
<dbReference type="InterPro" id="IPR011013">
    <property type="entry name" value="Gal_mutarotase_sf_dom"/>
</dbReference>
<evidence type="ECO:0000256" key="2">
    <source>
        <dbReference type="ARBA" id="ARBA00009792"/>
    </source>
</evidence>
<comment type="similarity">
    <text evidence="2">Belongs to the glycosyl hydrolase 38 family.</text>
</comment>
<dbReference type="SUPFAM" id="SSF74650">
    <property type="entry name" value="Galactose mutarotase-like"/>
    <property type="match status" value="1"/>
</dbReference>
<dbReference type="InterPro" id="IPR028995">
    <property type="entry name" value="Glyco_hydro_57/38_cen_sf"/>
</dbReference>
<dbReference type="InterPro" id="IPR000602">
    <property type="entry name" value="Glyco_hydro_38_N"/>
</dbReference>
<comment type="caution">
    <text evidence="9">The sequence shown here is derived from an EMBL/GenBank/DDBJ whole genome shotgun (WGS) entry which is preliminary data.</text>
</comment>
<dbReference type="OrthoDB" id="2016903at2759"/>
<evidence type="ECO:0000313" key="11">
    <source>
        <dbReference type="Proteomes" id="UP000663829"/>
    </source>
</evidence>
<name>A0A814IYC1_9BILA</name>
<dbReference type="GO" id="GO:0030246">
    <property type="term" value="F:carbohydrate binding"/>
    <property type="evidence" value="ECO:0007669"/>
    <property type="project" value="InterPro"/>
</dbReference>
<dbReference type="Pfam" id="PF01074">
    <property type="entry name" value="Glyco_hydro_38N"/>
    <property type="match status" value="1"/>
</dbReference>
<dbReference type="GO" id="GO:0004559">
    <property type="term" value="F:alpha-mannosidase activity"/>
    <property type="evidence" value="ECO:0007669"/>
    <property type="project" value="InterPro"/>
</dbReference>
<accession>A0A814IYC1</accession>
<organism evidence="9 11">
    <name type="scientific">Didymodactylos carnosus</name>
    <dbReference type="NCBI Taxonomy" id="1234261"/>
    <lineage>
        <taxon>Eukaryota</taxon>
        <taxon>Metazoa</taxon>
        <taxon>Spiralia</taxon>
        <taxon>Gnathifera</taxon>
        <taxon>Rotifera</taxon>
        <taxon>Eurotatoria</taxon>
        <taxon>Bdelloidea</taxon>
        <taxon>Philodinida</taxon>
        <taxon>Philodinidae</taxon>
        <taxon>Didymodactylos</taxon>
    </lineage>
</organism>
<evidence type="ECO:0000256" key="3">
    <source>
        <dbReference type="ARBA" id="ARBA00022723"/>
    </source>
</evidence>
<evidence type="ECO:0000313" key="9">
    <source>
        <dbReference type="EMBL" id="CAF1030651.1"/>
    </source>
</evidence>
<dbReference type="Pfam" id="PF07748">
    <property type="entry name" value="Glyco_hydro_38C"/>
    <property type="match status" value="1"/>
</dbReference>
<dbReference type="GO" id="GO:0006013">
    <property type="term" value="P:mannose metabolic process"/>
    <property type="evidence" value="ECO:0007669"/>
    <property type="project" value="InterPro"/>
</dbReference>
<dbReference type="InterPro" id="IPR015341">
    <property type="entry name" value="Glyco_hydro_38_cen"/>
</dbReference>
<dbReference type="InterPro" id="IPR011330">
    <property type="entry name" value="Glyco_hydro/deAcase_b/a-brl"/>
</dbReference>
<dbReference type="EMBL" id="CAJOBC010003810">
    <property type="protein sequence ID" value="CAF3801500.1"/>
    <property type="molecule type" value="Genomic_DNA"/>
</dbReference>
<dbReference type="InterPro" id="IPR050843">
    <property type="entry name" value="Glycosyl_Hydrlase_38"/>
</dbReference>
<keyword evidence="5" id="KW-0862">Zinc</keyword>
<dbReference type="FunFam" id="1.20.1270.50:FF:000002">
    <property type="entry name" value="Alpha-mannosidase"/>
    <property type="match status" value="1"/>
</dbReference>
<dbReference type="PANTHER" id="PTHR11607:SF3">
    <property type="entry name" value="LYSOSOMAL ALPHA-MANNOSIDASE"/>
    <property type="match status" value="1"/>
</dbReference>
<proteinExistence type="inferred from homology"/>
<sequence length="719" mass="82302">MCTGTAAGTDYNADPYTGIKVRRSTKKYQEVRRSTRSTEVRGYASNHIIMTMGSDFQFENANEWFKNLDKIIRYVNEQQSNGSDVNVFYSTPSCYLYALNKAQLTWTSKTDDFFPIAFNPHAFWTGFFTSRPALKRFERYSNNVLQATRQLNAYGNVNDRPNLFVLSEALGVAQHHDAVSGTEKQHVADDYAMRLADGIDKSVYLNISECLPIENQEQFTLTLYNPTIHPVVHYARIPVTRDYTIRDPDGQIVMADFIPISKPTLNIPGRTSVAELQLVFRTILPALGFNTYYFEVKSTATKPSVKKVSQNEACRVRVDFDEEGNLNQITNLDKNITFPMKQGFFYYKGFPGNNSRSDFQASGAYMFRPNSSDTYPVSNTRTINCTKTDIVQTAQIIYNEWVSQEIRVYNDQLYVESEWTIGPISINDAIGKEIIVRYDTDIKSDQKYYTDANGREIIERMRDYRPGWNYTVNEAVSGNYYPVNSRIYIKEEGRQLTILTDRSEGGTSMQDGTVEIMIHRRLLYDDSQGVGEPLNETAYNTGLVVRGKHFILVDDPDSSALQHRPNSQELYMSPISTFSLIKSTYENYTKNYRQSWSAVNQTLPLNVHLLTFDLLEMIAENVGKYLIRLEHYFELYEDSVYSNPVTFDLQSLFLQGKIVDLVELTLGANLQLKDLNRLQWTTTNGESSSHKNYHSLKGTTAVLIPMEIKTFQASVQQLD</sequence>
<dbReference type="PANTHER" id="PTHR11607">
    <property type="entry name" value="ALPHA-MANNOSIDASE"/>
    <property type="match status" value="1"/>
</dbReference>
<dbReference type="InterPro" id="IPR037094">
    <property type="entry name" value="Glyco_hydro_38_cen_sf"/>
</dbReference>
<dbReference type="Gene3D" id="1.20.1270.50">
    <property type="entry name" value="Glycoside hydrolase family 38, central domain"/>
    <property type="match status" value="2"/>
</dbReference>
<keyword evidence="6" id="KW-1015">Disulfide bond</keyword>
<protein>
    <recommendedName>
        <fullName evidence="8">Glycoside hydrolase family 38 central domain-containing protein</fullName>
    </recommendedName>
</protein>
<reference evidence="9" key="1">
    <citation type="submission" date="2021-02" db="EMBL/GenBank/DDBJ databases">
        <authorList>
            <person name="Nowell W R."/>
        </authorList>
    </citation>
    <scope>NUCLEOTIDE SEQUENCE</scope>
</reference>
<dbReference type="Gene3D" id="3.20.110.10">
    <property type="entry name" value="Glycoside hydrolase 38, N terminal domain"/>
    <property type="match status" value="1"/>
</dbReference>
<dbReference type="FunFam" id="2.70.98.30:FF:000003">
    <property type="entry name" value="Alpha-mannosidase"/>
    <property type="match status" value="1"/>
</dbReference>
<dbReference type="SMART" id="SM00872">
    <property type="entry name" value="Alpha-mann_mid"/>
    <property type="match status" value="1"/>
</dbReference>
<dbReference type="SUPFAM" id="SSF88688">
    <property type="entry name" value="Families 57/38 glycoside transferase middle domain"/>
    <property type="match status" value="1"/>
</dbReference>
<keyword evidence="7" id="KW-0326">Glycosidase</keyword>
<evidence type="ECO:0000256" key="5">
    <source>
        <dbReference type="ARBA" id="ARBA00022833"/>
    </source>
</evidence>
<keyword evidence="11" id="KW-1185">Reference proteome</keyword>
<keyword evidence="4" id="KW-0378">Hydrolase</keyword>
<evidence type="ECO:0000256" key="1">
    <source>
        <dbReference type="ARBA" id="ARBA00001947"/>
    </source>
</evidence>
<dbReference type="Proteomes" id="UP000681722">
    <property type="component" value="Unassembled WGS sequence"/>
</dbReference>
<dbReference type="SUPFAM" id="SSF88713">
    <property type="entry name" value="Glycoside hydrolase/deacetylase"/>
    <property type="match status" value="1"/>
</dbReference>
<dbReference type="GO" id="GO:0005764">
    <property type="term" value="C:lysosome"/>
    <property type="evidence" value="ECO:0007669"/>
    <property type="project" value="TreeGrafter"/>
</dbReference>
<dbReference type="InterPro" id="IPR011682">
    <property type="entry name" value="Glyco_hydro_38_C"/>
</dbReference>
<dbReference type="EMBL" id="CAJNOQ010003810">
    <property type="protein sequence ID" value="CAF1030651.1"/>
    <property type="molecule type" value="Genomic_DNA"/>
</dbReference>
<dbReference type="GO" id="GO:0046872">
    <property type="term" value="F:metal ion binding"/>
    <property type="evidence" value="ECO:0007669"/>
    <property type="project" value="UniProtKB-KW"/>
</dbReference>
<evidence type="ECO:0000256" key="4">
    <source>
        <dbReference type="ARBA" id="ARBA00022801"/>
    </source>
</evidence>